<feature type="compositionally biased region" description="Pro residues" evidence="1">
    <location>
        <begin position="470"/>
        <end position="484"/>
    </location>
</feature>
<reference evidence="3 4" key="1">
    <citation type="journal article" date="2016" name="Nat. Commun.">
        <title>Thousands of microbial genomes shed light on interconnected biogeochemical processes in an aquifer system.</title>
        <authorList>
            <person name="Anantharaman K."/>
            <person name="Brown C.T."/>
            <person name="Hug L.A."/>
            <person name="Sharon I."/>
            <person name="Castelle C.J."/>
            <person name="Probst A.J."/>
            <person name="Thomas B.C."/>
            <person name="Singh A."/>
            <person name="Wilkins M.J."/>
            <person name="Karaoz U."/>
            <person name="Brodie E.L."/>
            <person name="Williams K.H."/>
            <person name="Hubbard S.S."/>
            <person name="Banfield J.F."/>
        </authorList>
    </citation>
    <scope>NUCLEOTIDE SEQUENCE [LARGE SCALE GENOMIC DNA]</scope>
</reference>
<dbReference type="AlphaFoldDB" id="A0A1F6DYP3"/>
<protein>
    <submittedName>
        <fullName evidence="3">Uncharacterized protein</fullName>
    </submittedName>
</protein>
<feature type="compositionally biased region" description="Low complexity" evidence="1">
    <location>
        <begin position="385"/>
        <end position="399"/>
    </location>
</feature>
<evidence type="ECO:0000313" key="4">
    <source>
        <dbReference type="Proteomes" id="UP000177652"/>
    </source>
</evidence>
<feature type="compositionally biased region" description="Polar residues" evidence="1">
    <location>
        <begin position="357"/>
        <end position="367"/>
    </location>
</feature>
<dbReference type="EMBL" id="MFLK01000002">
    <property type="protein sequence ID" value="OGG66539.1"/>
    <property type="molecule type" value="Genomic_DNA"/>
</dbReference>
<evidence type="ECO:0000256" key="1">
    <source>
        <dbReference type="SAM" id="MobiDB-lite"/>
    </source>
</evidence>
<feature type="region of interest" description="Disordered" evidence="1">
    <location>
        <begin position="66"/>
        <end position="87"/>
    </location>
</feature>
<keyword evidence="2" id="KW-0472">Membrane</keyword>
<feature type="transmembrane region" description="Helical" evidence="2">
    <location>
        <begin position="39"/>
        <end position="59"/>
    </location>
</feature>
<dbReference type="Proteomes" id="UP000177652">
    <property type="component" value="Unassembled WGS sequence"/>
</dbReference>
<evidence type="ECO:0000313" key="3">
    <source>
        <dbReference type="EMBL" id="OGG66539.1"/>
    </source>
</evidence>
<comment type="caution">
    <text evidence="3">The sequence shown here is derived from an EMBL/GenBank/DDBJ whole genome shotgun (WGS) entry which is preliminary data.</text>
</comment>
<sequence length="705" mass="74193">MYHILAFFHIFVISRIAPKGCGAHDCGMVAFRRRVFARGVSIVAALVFVAILSAVAVGVQSTVPSGNPESQTAATAPATPAAAAPKADSSPVECSALKKEVLTDKAEKAEKEPCVCLDSKARAYRSVKYQVEAQLQKNGNPAVKTTAVISSGTISTGAYMCVIEKCAPESKGTKCEPIKLNQADFSQKLSEAQTSARDEYGKGMAIAIADGRIKAETLNGKMSQTTQDSIASAFQSDVKGSYLPNALDPYSNKVLPYSAADLAVTEKEIANFKICGETECPDGKPATPDPLKLNPNDPTTLTSEEAATMPLSIECNADKSYCFGFANPTDAGKLTAQGFTCAKDDDGTYGCERDKSQQCPPGSSGTPPNCVRGGPGTTFQNPNAGSTQSPTNPSSSSGPLDSFLKGLMGAFRPTPPAPPRATPQQCATEPNAYAQQQQQYQQQMQQYQYQLQMYQYQQQQSQYYTQQGMTPPPMQPLPAQPVPCTPSTQQQCQTQPQQPNPNNCSVGFWQPVYSGTCITGWQCIPRNTPNPPVATLSCEPPVADVGMPIAITYGCSSGLATSSSFTVTTQPGGSATTTVANPPQGANTATYSLACVDQGRTSGAQCSIQVSRPSIILVANPKTVTLGGTSLISWLTTGMDSCVISSPDQQDFTERNSAYTSVNGVATTSPISASSTAFLLRCGTFAGGVREATTTVLLATSTSAE</sequence>
<feature type="region of interest" description="Disordered" evidence="1">
    <location>
        <begin position="351"/>
        <end position="432"/>
    </location>
</feature>
<feature type="compositionally biased region" description="Low complexity" evidence="1">
    <location>
        <begin position="485"/>
        <end position="496"/>
    </location>
</feature>
<organism evidence="3 4">
    <name type="scientific">Candidatus Kaiserbacteria bacterium RIFCSPHIGHO2_02_FULL_55_20</name>
    <dbReference type="NCBI Taxonomy" id="1798497"/>
    <lineage>
        <taxon>Bacteria</taxon>
        <taxon>Candidatus Kaiseribacteriota</taxon>
    </lineage>
</organism>
<feature type="region of interest" description="Disordered" evidence="1">
    <location>
        <begin position="468"/>
        <end position="496"/>
    </location>
</feature>
<dbReference type="STRING" id="1798497.A3D71_00030"/>
<evidence type="ECO:0000256" key="2">
    <source>
        <dbReference type="SAM" id="Phobius"/>
    </source>
</evidence>
<proteinExistence type="predicted"/>
<gene>
    <name evidence="3" type="ORF">A3D71_00030</name>
</gene>
<name>A0A1F6DYP3_9BACT</name>
<keyword evidence="2" id="KW-1133">Transmembrane helix</keyword>
<accession>A0A1F6DYP3</accession>
<keyword evidence="2" id="KW-0812">Transmembrane</keyword>
<feature type="compositionally biased region" description="Low complexity" evidence="1">
    <location>
        <begin position="72"/>
        <end position="85"/>
    </location>
</feature>